<evidence type="ECO:0000256" key="10">
    <source>
        <dbReference type="ARBA" id="ARBA00023316"/>
    </source>
</evidence>
<keyword evidence="8" id="KW-0378">Hydrolase</keyword>
<dbReference type="InterPro" id="IPR002502">
    <property type="entry name" value="Amidase_domain"/>
</dbReference>
<keyword evidence="15" id="KW-1185">Reference proteome</keyword>
<evidence type="ECO:0000256" key="6">
    <source>
        <dbReference type="ARBA" id="ARBA00022490"/>
    </source>
</evidence>
<dbReference type="SUPFAM" id="SSF55846">
    <property type="entry name" value="N-acetylmuramoyl-L-alanine amidase-like"/>
    <property type="match status" value="1"/>
</dbReference>
<evidence type="ECO:0000259" key="13">
    <source>
        <dbReference type="SMART" id="SM00644"/>
    </source>
</evidence>
<dbReference type="PANTHER" id="PTHR30417">
    <property type="entry name" value="N-ACETYLMURAMOYL-L-ALANINE AMIDASE AMID"/>
    <property type="match status" value="1"/>
</dbReference>
<evidence type="ECO:0000256" key="4">
    <source>
        <dbReference type="ARBA" id="ARBA00007553"/>
    </source>
</evidence>
<dbReference type="SMART" id="SM00644">
    <property type="entry name" value="Ami_2"/>
    <property type="match status" value="1"/>
</dbReference>
<keyword evidence="9" id="KW-0862">Zinc</keyword>
<evidence type="ECO:0000256" key="11">
    <source>
        <dbReference type="ARBA" id="ARBA00039257"/>
    </source>
</evidence>
<dbReference type="GO" id="GO:0009253">
    <property type="term" value="P:peptidoglycan catabolic process"/>
    <property type="evidence" value="ECO:0007669"/>
    <property type="project" value="InterPro"/>
</dbReference>
<sequence>MKSYCIENHCLTGVEQRPSPHFDQRPNTDDISLLVIHSISLPAGEFALPHIDELFMGQLDTGPESGFEALAGLRVSAHLVIHRDGRVVQYVPFNQRAWHAGKSRYCGRKRCNDYAIGIELEGTDDTPYTEQQYQSLIAVSKALLAHYPQLTRRRIVGHQHIAPGRKTDPGPAFNWSHYLAAL</sequence>
<dbReference type="EMBL" id="PIQH01000006">
    <property type="protein sequence ID" value="RUO80061.1"/>
    <property type="molecule type" value="Genomic_DNA"/>
</dbReference>
<evidence type="ECO:0000313" key="14">
    <source>
        <dbReference type="EMBL" id="RUO80061.1"/>
    </source>
</evidence>
<evidence type="ECO:0000256" key="2">
    <source>
        <dbReference type="ARBA" id="ARBA00001947"/>
    </source>
</evidence>
<keyword evidence="7" id="KW-0479">Metal-binding</keyword>
<dbReference type="NCBIfam" id="NF008758">
    <property type="entry name" value="PRK11789.1"/>
    <property type="match status" value="1"/>
</dbReference>
<comment type="cofactor">
    <cofactor evidence="2">
        <name>Zn(2+)</name>
        <dbReference type="ChEBI" id="CHEBI:29105"/>
    </cofactor>
</comment>
<dbReference type="Pfam" id="PF01510">
    <property type="entry name" value="Amidase_2"/>
    <property type="match status" value="1"/>
</dbReference>
<comment type="subcellular location">
    <subcellularLocation>
        <location evidence="3">Cytoplasm</location>
    </subcellularLocation>
</comment>
<dbReference type="AlphaFoldDB" id="A0A432ZQE8"/>
<evidence type="ECO:0000256" key="7">
    <source>
        <dbReference type="ARBA" id="ARBA00022723"/>
    </source>
</evidence>
<dbReference type="OrthoDB" id="9794842at2"/>
<dbReference type="InterPro" id="IPR051206">
    <property type="entry name" value="NAMLAA_amidase_2"/>
</dbReference>
<dbReference type="EC" id="3.5.1.28" evidence="5"/>
<evidence type="ECO:0000313" key="15">
    <source>
        <dbReference type="Proteomes" id="UP000287996"/>
    </source>
</evidence>
<dbReference type="GO" id="GO:0009254">
    <property type="term" value="P:peptidoglycan turnover"/>
    <property type="evidence" value="ECO:0007669"/>
    <property type="project" value="TreeGrafter"/>
</dbReference>
<dbReference type="GO" id="GO:0046872">
    <property type="term" value="F:metal ion binding"/>
    <property type="evidence" value="ECO:0007669"/>
    <property type="project" value="UniProtKB-KW"/>
</dbReference>
<evidence type="ECO:0000256" key="3">
    <source>
        <dbReference type="ARBA" id="ARBA00004496"/>
    </source>
</evidence>
<name>A0A432ZQE8_9GAMM</name>
<organism evidence="14 15">
    <name type="scientific">Idiomarina tyrosinivorans</name>
    <dbReference type="NCBI Taxonomy" id="1445662"/>
    <lineage>
        <taxon>Bacteria</taxon>
        <taxon>Pseudomonadati</taxon>
        <taxon>Pseudomonadota</taxon>
        <taxon>Gammaproteobacteria</taxon>
        <taxon>Alteromonadales</taxon>
        <taxon>Idiomarinaceae</taxon>
        <taxon>Idiomarina</taxon>
    </lineage>
</organism>
<dbReference type="GO" id="GO:0005737">
    <property type="term" value="C:cytoplasm"/>
    <property type="evidence" value="ECO:0007669"/>
    <property type="project" value="UniProtKB-SubCell"/>
</dbReference>
<evidence type="ECO:0000256" key="9">
    <source>
        <dbReference type="ARBA" id="ARBA00022833"/>
    </source>
</evidence>
<dbReference type="GO" id="GO:0008745">
    <property type="term" value="F:N-acetylmuramoyl-L-alanine amidase activity"/>
    <property type="evidence" value="ECO:0007669"/>
    <property type="project" value="UniProtKB-EC"/>
</dbReference>
<dbReference type="CDD" id="cd06583">
    <property type="entry name" value="PGRP"/>
    <property type="match status" value="1"/>
</dbReference>
<dbReference type="Proteomes" id="UP000287996">
    <property type="component" value="Unassembled WGS sequence"/>
</dbReference>
<feature type="domain" description="N-acetylmuramoyl-L-alanine amidase" evidence="13">
    <location>
        <begin position="19"/>
        <end position="170"/>
    </location>
</feature>
<dbReference type="GO" id="GO:0071555">
    <property type="term" value="P:cell wall organization"/>
    <property type="evidence" value="ECO:0007669"/>
    <property type="project" value="UniProtKB-KW"/>
</dbReference>
<protein>
    <recommendedName>
        <fullName evidence="11">1,6-anhydro-N-acetylmuramyl-L-alanine amidase AmpD</fullName>
        <ecNumber evidence="5">3.5.1.28</ecNumber>
    </recommendedName>
    <alternativeName>
        <fullName evidence="12">N-acetylmuramoyl-L-alanine amidase</fullName>
    </alternativeName>
</protein>
<reference evidence="14 15" key="1">
    <citation type="journal article" date="2011" name="Front. Microbiol.">
        <title>Genomic signatures of strain selection and enhancement in Bacillus atrophaeus var. globigii, a historical biowarfare simulant.</title>
        <authorList>
            <person name="Gibbons H.S."/>
            <person name="Broomall S.M."/>
            <person name="McNew L.A."/>
            <person name="Daligault H."/>
            <person name="Chapman C."/>
            <person name="Bruce D."/>
            <person name="Karavis M."/>
            <person name="Krepps M."/>
            <person name="McGregor P.A."/>
            <person name="Hong C."/>
            <person name="Park K.H."/>
            <person name="Akmal A."/>
            <person name="Feldman A."/>
            <person name="Lin J.S."/>
            <person name="Chang W.E."/>
            <person name="Higgs B.W."/>
            <person name="Demirev P."/>
            <person name="Lindquist J."/>
            <person name="Liem A."/>
            <person name="Fochler E."/>
            <person name="Read T.D."/>
            <person name="Tapia R."/>
            <person name="Johnson S."/>
            <person name="Bishop-Lilly K.A."/>
            <person name="Detter C."/>
            <person name="Han C."/>
            <person name="Sozhamannan S."/>
            <person name="Rosenzweig C.N."/>
            <person name="Skowronski E.W."/>
        </authorList>
    </citation>
    <scope>NUCLEOTIDE SEQUENCE [LARGE SCALE GENOMIC DNA]</scope>
    <source>
        <strain evidence="14 15">CC-PW-9</strain>
    </source>
</reference>
<keyword evidence="10" id="KW-0961">Cell wall biogenesis/degradation</keyword>
<dbReference type="PANTHER" id="PTHR30417:SF4">
    <property type="entry name" value="1,6-ANHYDRO-N-ACETYLMURAMYL-L-ALANINE AMIDASE AMPD"/>
    <property type="match status" value="1"/>
</dbReference>
<dbReference type="Gene3D" id="3.40.80.10">
    <property type="entry name" value="Peptidoglycan recognition protein-like"/>
    <property type="match status" value="1"/>
</dbReference>
<gene>
    <name evidence="14" type="ORF">CWI84_07105</name>
</gene>
<comment type="catalytic activity">
    <reaction evidence="1">
        <text>Hydrolyzes the link between N-acetylmuramoyl residues and L-amino acid residues in certain cell-wall glycopeptides.</text>
        <dbReference type="EC" id="3.5.1.28"/>
    </reaction>
</comment>
<evidence type="ECO:0000256" key="12">
    <source>
        <dbReference type="ARBA" id="ARBA00042615"/>
    </source>
</evidence>
<dbReference type="InterPro" id="IPR036505">
    <property type="entry name" value="Amidase/PGRP_sf"/>
</dbReference>
<evidence type="ECO:0000256" key="5">
    <source>
        <dbReference type="ARBA" id="ARBA00011901"/>
    </source>
</evidence>
<dbReference type="RefSeq" id="WP_126841898.1">
    <property type="nucleotide sequence ID" value="NZ_PIQH01000006.1"/>
</dbReference>
<comment type="similarity">
    <text evidence="4">Belongs to the N-acetylmuramoyl-L-alanine amidase 2 family.</text>
</comment>
<evidence type="ECO:0000256" key="8">
    <source>
        <dbReference type="ARBA" id="ARBA00022801"/>
    </source>
</evidence>
<keyword evidence="6" id="KW-0963">Cytoplasm</keyword>
<accession>A0A432ZQE8</accession>
<comment type="caution">
    <text evidence="14">The sequence shown here is derived from an EMBL/GenBank/DDBJ whole genome shotgun (WGS) entry which is preliminary data.</text>
</comment>
<proteinExistence type="inferred from homology"/>
<evidence type="ECO:0000256" key="1">
    <source>
        <dbReference type="ARBA" id="ARBA00001561"/>
    </source>
</evidence>